<dbReference type="Proteomes" id="UP000663491">
    <property type="component" value="Segment"/>
</dbReference>
<organism evidence="2 3">
    <name type="scientific">Burkholderia phage Mica</name>
    <dbReference type="NCBI Taxonomy" id="2767579"/>
    <lineage>
        <taxon>Viruses</taxon>
        <taxon>Duplodnaviria</taxon>
        <taxon>Heunggongvirae</taxon>
        <taxon>Uroviricota</taxon>
        <taxon>Caudoviricetes</taxon>
        <taxon>Micavirus</taxon>
        <taxon>Micavirus Mica</taxon>
    </lineage>
</organism>
<evidence type="ECO:0000313" key="2">
    <source>
        <dbReference type="EMBL" id="QPB08664.1"/>
    </source>
</evidence>
<accession>A0A873WTU2</accession>
<dbReference type="Pfam" id="PF24703">
    <property type="entry name" value="DUF7666"/>
    <property type="match status" value="1"/>
</dbReference>
<keyword evidence="3" id="KW-1185">Reference proteome</keyword>
<gene>
    <name evidence="2" type="ORF">CPT_Mica_052</name>
</gene>
<proteinExistence type="predicted"/>
<evidence type="ECO:0000313" key="3">
    <source>
        <dbReference type="Proteomes" id="UP000663491"/>
    </source>
</evidence>
<dbReference type="EMBL" id="MT701586">
    <property type="protein sequence ID" value="QPB08664.1"/>
    <property type="molecule type" value="Genomic_DNA"/>
</dbReference>
<name>A0A873WTU2_9CAUD</name>
<reference evidence="2" key="1">
    <citation type="submission" date="2020-07" db="EMBL/GenBank/DDBJ databases">
        <title>Complete genome sequence of Burkholderia cenocepacia myophage Mica.</title>
        <authorList>
            <person name="Garcia J.A."/>
            <person name="Yao G.W."/>
            <person name="Guadalupe Vizoso-Pinto M."/>
            <person name="Gonzalez C."/>
            <person name="Liu M.L."/>
            <person name="Gill J."/>
        </authorList>
    </citation>
    <scope>NUCLEOTIDE SEQUENCE</scope>
</reference>
<dbReference type="InterPro" id="IPR056083">
    <property type="entry name" value="DUF7666"/>
</dbReference>
<protein>
    <submittedName>
        <fullName evidence="2">Ice nucleation protein</fullName>
    </submittedName>
</protein>
<evidence type="ECO:0000259" key="1">
    <source>
        <dbReference type="Pfam" id="PF24703"/>
    </source>
</evidence>
<sequence>MKNTSFVLRTVSENMTSRDGFQWPEVGAEVAAPDWSDRKQCGNGLHGWLFGQGDHGTSPYLDETAKWMVLEVESDSIIMLGGKCKFPRGVVRFVGDKKGATDYLHEHEPRSRNVAVIGATRSVSDGESVNVGAFGTATAGDSGTATAGDSGTATAGYRGTATAGDSGSTATAGVCGELRIRFYDYAAERYRTVVGYIGEDGLEPNVPYRLDDNRKFVRA</sequence>
<feature type="domain" description="DUF7666" evidence="1">
    <location>
        <begin position="7"/>
        <end position="101"/>
    </location>
</feature>